<gene>
    <name evidence="2" type="ORF">RM706_11740</name>
</gene>
<protein>
    <submittedName>
        <fullName evidence="2">Uncharacterized protein</fullName>
    </submittedName>
</protein>
<reference evidence="2 3" key="1">
    <citation type="submission" date="2023-09" db="EMBL/GenBank/DDBJ databases">
        <authorList>
            <person name="Rey-Velasco X."/>
        </authorList>
    </citation>
    <scope>NUCLEOTIDE SEQUENCE [LARGE SCALE GENOMIC DNA]</scope>
    <source>
        <strain evidence="2 3">F388</strain>
    </source>
</reference>
<dbReference type="Proteomes" id="UP001255246">
    <property type="component" value="Unassembled WGS sequence"/>
</dbReference>
<name>A0ABU3AFQ5_9FLAO</name>
<keyword evidence="3" id="KW-1185">Reference proteome</keyword>
<feature type="signal peptide" evidence="1">
    <location>
        <begin position="1"/>
        <end position="20"/>
    </location>
</feature>
<dbReference type="SUPFAM" id="SSF101898">
    <property type="entry name" value="NHL repeat"/>
    <property type="match status" value="1"/>
</dbReference>
<feature type="chain" id="PRO_5046510970" evidence="1">
    <location>
        <begin position="21"/>
        <end position="372"/>
    </location>
</feature>
<evidence type="ECO:0000256" key="1">
    <source>
        <dbReference type="SAM" id="SignalP"/>
    </source>
</evidence>
<evidence type="ECO:0000313" key="2">
    <source>
        <dbReference type="EMBL" id="MDT0607711.1"/>
    </source>
</evidence>
<dbReference type="EMBL" id="JAVRHR010000002">
    <property type="protein sequence ID" value="MDT0607711.1"/>
    <property type="molecule type" value="Genomic_DNA"/>
</dbReference>
<comment type="caution">
    <text evidence="2">The sequence shown here is derived from an EMBL/GenBank/DDBJ whole genome shotgun (WGS) entry which is preliminary data.</text>
</comment>
<keyword evidence="1" id="KW-0732">Signal</keyword>
<proteinExistence type="predicted"/>
<sequence length="372" mass="41276">MKKFLFVLGIAAMAALGISAAIEKDTVALTADFTYGNPEISSINSMSFGPEGILFIGDSKKATIYALDTQDKAIKEKGGEIRIEGFDKKIAASLGTTVDDIKIMDMVVNPISKMPYFSISTIDGTPVVLRLNGENLENISLKAISYSEIKINDPIGEDVKDKWERPQRIWSISDLKYHNGKVMVSGLSNKEFASTFRSIPFPFSESQMAASLEIWHAAHGAFETHAPIKTFDVITLEGTDYLMASYTCTPLVLFPMGELTEGVHQKGRTVAELGAGNSPLDMISYEKEGEKYFLMSNNNRPVMRFDYSDIANFKETLTEPVEEFAVATGVPYDNLPFPHVLQMDLLDNENVLYVQRTADGDVLLRSRSTKWM</sequence>
<accession>A0ABU3AFQ5</accession>
<dbReference type="RefSeq" id="WP_311351697.1">
    <property type="nucleotide sequence ID" value="NZ_JAVRHR010000002.1"/>
</dbReference>
<evidence type="ECO:0000313" key="3">
    <source>
        <dbReference type="Proteomes" id="UP001255246"/>
    </source>
</evidence>
<organism evidence="2 3">
    <name type="scientific">Croceitalea rosinachiae</name>
    <dbReference type="NCBI Taxonomy" id="3075596"/>
    <lineage>
        <taxon>Bacteria</taxon>
        <taxon>Pseudomonadati</taxon>
        <taxon>Bacteroidota</taxon>
        <taxon>Flavobacteriia</taxon>
        <taxon>Flavobacteriales</taxon>
        <taxon>Flavobacteriaceae</taxon>
        <taxon>Croceitalea</taxon>
    </lineage>
</organism>